<dbReference type="InterPro" id="IPR023750">
    <property type="entry name" value="RbsD-like_sf"/>
</dbReference>
<keyword evidence="5" id="KW-0119">Carbohydrate metabolism</keyword>
<proteinExistence type="predicted"/>
<evidence type="ECO:0000256" key="5">
    <source>
        <dbReference type="ARBA" id="ARBA00023277"/>
    </source>
</evidence>
<name>A0A949NIB8_9FIRM</name>
<evidence type="ECO:0000313" key="6">
    <source>
        <dbReference type="EMBL" id="MBU9737580.1"/>
    </source>
</evidence>
<keyword evidence="7" id="KW-1185">Reference proteome</keyword>
<keyword evidence="3" id="KW-0963">Cytoplasm</keyword>
<dbReference type="SUPFAM" id="SSF102546">
    <property type="entry name" value="RbsD-like"/>
    <property type="match status" value="1"/>
</dbReference>
<evidence type="ECO:0000256" key="2">
    <source>
        <dbReference type="ARBA" id="ARBA00012862"/>
    </source>
</evidence>
<dbReference type="PANTHER" id="PTHR37831:SF1">
    <property type="entry name" value="D-RIBOSE PYRANASE"/>
    <property type="match status" value="1"/>
</dbReference>
<dbReference type="GO" id="GO:0048029">
    <property type="term" value="F:monosaccharide binding"/>
    <property type="evidence" value="ECO:0007669"/>
    <property type="project" value="InterPro"/>
</dbReference>
<dbReference type="EC" id="5.4.99.62" evidence="2"/>
<sequence>MLKRGLLNAQGKYLLARLGHLDYLAITDAGFNIPEGVEVVDLAVKPNLPDLMTVLDLVMKEIEIEKIYLCEPIKQYAPEFLKEYEKRFPPEKIVFIPDVDGSAFRAKVKECKGAIRTGQYWLHCPNVVIQAGCTYVEKSYEE</sequence>
<dbReference type="GO" id="GO:0019303">
    <property type="term" value="P:D-ribose catabolic process"/>
    <property type="evidence" value="ECO:0007669"/>
    <property type="project" value="TreeGrafter"/>
</dbReference>
<dbReference type="NCBIfam" id="NF008761">
    <property type="entry name" value="PRK11797.1"/>
    <property type="match status" value="1"/>
</dbReference>
<dbReference type="InterPro" id="IPR007721">
    <property type="entry name" value="RbsD_FucU"/>
</dbReference>
<evidence type="ECO:0000256" key="1">
    <source>
        <dbReference type="ARBA" id="ARBA00000223"/>
    </source>
</evidence>
<keyword evidence="4 6" id="KW-0413">Isomerase</keyword>
<gene>
    <name evidence="6" type="primary">rbsD</name>
    <name evidence="6" type="ORF">KTH89_13610</name>
</gene>
<protein>
    <recommendedName>
        <fullName evidence="2">D-ribose pyranase</fullName>
        <ecNumber evidence="2">5.4.99.62</ecNumber>
    </recommendedName>
</protein>
<dbReference type="GO" id="GO:0062193">
    <property type="term" value="F:D-ribose pyranase activity"/>
    <property type="evidence" value="ECO:0007669"/>
    <property type="project" value="UniProtKB-EC"/>
</dbReference>
<accession>A0A949NIB8</accession>
<dbReference type="InterPro" id="IPR023064">
    <property type="entry name" value="D-ribose_pyranase"/>
</dbReference>
<evidence type="ECO:0000256" key="3">
    <source>
        <dbReference type="ARBA" id="ARBA00022490"/>
    </source>
</evidence>
<dbReference type="GO" id="GO:0016872">
    <property type="term" value="F:intramolecular lyase activity"/>
    <property type="evidence" value="ECO:0007669"/>
    <property type="project" value="InterPro"/>
</dbReference>
<dbReference type="Proteomes" id="UP000712157">
    <property type="component" value="Unassembled WGS sequence"/>
</dbReference>
<reference evidence="6" key="1">
    <citation type="submission" date="2021-06" db="EMBL/GenBank/DDBJ databases">
        <title>Description of novel taxa of the family Lachnospiraceae.</title>
        <authorList>
            <person name="Chaplin A.V."/>
            <person name="Sokolova S.R."/>
            <person name="Pikina A.P."/>
            <person name="Korzhanova M."/>
            <person name="Belova V."/>
            <person name="Korostin D."/>
            <person name="Efimov B.A."/>
        </authorList>
    </citation>
    <scope>NUCLEOTIDE SEQUENCE</scope>
    <source>
        <strain evidence="6">ASD5720</strain>
    </source>
</reference>
<dbReference type="PANTHER" id="PTHR37831">
    <property type="entry name" value="D-RIBOSE PYRANASE"/>
    <property type="match status" value="1"/>
</dbReference>
<evidence type="ECO:0000256" key="4">
    <source>
        <dbReference type="ARBA" id="ARBA00023235"/>
    </source>
</evidence>
<organism evidence="6 7">
    <name type="scientific">Diplocloster agilis</name>
    <dbReference type="NCBI Taxonomy" id="2850323"/>
    <lineage>
        <taxon>Bacteria</taxon>
        <taxon>Bacillati</taxon>
        <taxon>Bacillota</taxon>
        <taxon>Clostridia</taxon>
        <taxon>Lachnospirales</taxon>
        <taxon>Lachnospiraceae</taxon>
        <taxon>Diplocloster</taxon>
    </lineage>
</organism>
<dbReference type="Pfam" id="PF05025">
    <property type="entry name" value="RbsD_FucU"/>
    <property type="match status" value="1"/>
</dbReference>
<dbReference type="Gene3D" id="3.40.1650.10">
    <property type="entry name" value="RbsD-like domain"/>
    <property type="match status" value="1"/>
</dbReference>
<evidence type="ECO:0000313" key="7">
    <source>
        <dbReference type="Proteomes" id="UP000712157"/>
    </source>
</evidence>
<dbReference type="RefSeq" id="WP_238722069.1">
    <property type="nucleotide sequence ID" value="NZ_JAHQCW010000022.1"/>
</dbReference>
<dbReference type="GO" id="GO:0005829">
    <property type="term" value="C:cytosol"/>
    <property type="evidence" value="ECO:0007669"/>
    <property type="project" value="TreeGrafter"/>
</dbReference>
<comment type="caution">
    <text evidence="6">The sequence shown here is derived from an EMBL/GenBank/DDBJ whole genome shotgun (WGS) entry which is preliminary data.</text>
</comment>
<dbReference type="AlphaFoldDB" id="A0A949NIB8"/>
<comment type="catalytic activity">
    <reaction evidence="1">
        <text>beta-D-ribopyranose = beta-D-ribofuranose</text>
        <dbReference type="Rhea" id="RHEA:25432"/>
        <dbReference type="ChEBI" id="CHEBI:27476"/>
        <dbReference type="ChEBI" id="CHEBI:47002"/>
        <dbReference type="EC" id="5.4.99.62"/>
    </reaction>
</comment>
<dbReference type="EMBL" id="JAHQCW010000022">
    <property type="protein sequence ID" value="MBU9737580.1"/>
    <property type="molecule type" value="Genomic_DNA"/>
</dbReference>